<protein>
    <recommendedName>
        <fullName evidence="5">M16 family peptidase</fullName>
    </recommendedName>
</protein>
<sequence>MNKKVYQQINETLYEEVLDNGLKVFLLPKADFHKTYGLFSTNYGSVDNHFGYQPDELTQVPDGIAHFLEHKLFEKEDGDVFQKFGQQGASANAFTSFTKTSYLFSATDQIKQNLLTLLDFVQAPYFTEETVEKEKGIIGQEIQMYDDDPNWQQFFGIIKNLYPKHPLHIDIAGTVASIADITAEDLYLCYNTFYHPSNMVLFIVGNIDPEETMAWIKENQKEKVFPEAKEIIRQYPTETIADIRPESRMEMPVMRPKGVLGIKGAMDKLPTEGRELLRFKNALNLLFQMLFGTTSANYLRLYDDGTIDDTFGFEVNLDRGFYFADFSGDSETPQDMLAEVEKILLRAAEDPEINQENLDLLKKKMLGKYFQSLNSLEFIANQFTQSLFGDTTLFDLPEVIQSITLADVKAAGASFIDPTSFSRFYMYPSESNTPIG</sequence>
<evidence type="ECO:0000313" key="3">
    <source>
        <dbReference type="EMBL" id="OTN75020.1"/>
    </source>
</evidence>
<keyword evidence="4" id="KW-1185">Reference proteome</keyword>
<dbReference type="Pfam" id="PF05193">
    <property type="entry name" value="Peptidase_M16_C"/>
    <property type="match status" value="1"/>
</dbReference>
<evidence type="ECO:0000313" key="4">
    <source>
        <dbReference type="Proteomes" id="UP000195043"/>
    </source>
</evidence>
<dbReference type="InterPro" id="IPR011249">
    <property type="entry name" value="Metalloenz_LuxS/M16"/>
</dbReference>
<dbReference type="PANTHER" id="PTHR11851:SF134">
    <property type="entry name" value="ZINC-DEPENDENT PROTEASE"/>
    <property type="match status" value="1"/>
</dbReference>
<feature type="domain" description="Peptidase M16 N-terminal" evidence="1">
    <location>
        <begin position="62"/>
        <end position="173"/>
    </location>
</feature>
<dbReference type="InterPro" id="IPR011765">
    <property type="entry name" value="Pept_M16_N"/>
</dbReference>
<evidence type="ECO:0000259" key="1">
    <source>
        <dbReference type="Pfam" id="PF00675"/>
    </source>
</evidence>
<dbReference type="STRING" id="1834191.A5886_000064"/>
<comment type="caution">
    <text evidence="3">The sequence shown here is derived from an EMBL/GenBank/DDBJ whole genome shotgun (WGS) entry which is preliminary data.</text>
</comment>
<dbReference type="Gene3D" id="3.30.830.10">
    <property type="entry name" value="Metalloenzyme, LuxS/M16 peptidase-like"/>
    <property type="match status" value="2"/>
</dbReference>
<accession>A0A242A286</accession>
<dbReference type="RefSeq" id="WP_086273124.1">
    <property type="nucleotide sequence ID" value="NZ_NGKU01000001.1"/>
</dbReference>
<dbReference type="AlphaFoldDB" id="A0A242A286"/>
<gene>
    <name evidence="3" type="ORF">A5886_000064</name>
</gene>
<proteinExistence type="predicted"/>
<organism evidence="3 4">
    <name type="scientific">Candidatus Enterococcus testudinis</name>
    <dbReference type="NCBI Taxonomy" id="1834191"/>
    <lineage>
        <taxon>Bacteria</taxon>
        <taxon>Bacillati</taxon>
        <taxon>Bacillota</taxon>
        <taxon>Bacilli</taxon>
        <taxon>Lactobacillales</taxon>
        <taxon>Enterococcaceae</taxon>
        <taxon>Enterococcus</taxon>
    </lineage>
</organism>
<reference evidence="3 4" key="1">
    <citation type="submission" date="2017-05" db="EMBL/GenBank/DDBJ databases">
        <title>The Genome Sequence of Enterococcus sp. 8G7_MSG3316.</title>
        <authorList>
            <consortium name="The Broad Institute Genomics Platform"/>
            <consortium name="The Broad Institute Genomic Center for Infectious Diseases"/>
            <person name="Earl A."/>
            <person name="Manson A."/>
            <person name="Schwartman J."/>
            <person name="Gilmore M."/>
            <person name="Abouelleil A."/>
            <person name="Cao P."/>
            <person name="Chapman S."/>
            <person name="Cusick C."/>
            <person name="Shea T."/>
            <person name="Young S."/>
            <person name="Neafsey D."/>
            <person name="Nusbaum C."/>
            <person name="Birren B."/>
        </authorList>
    </citation>
    <scope>NUCLEOTIDE SEQUENCE [LARGE SCALE GENOMIC DNA]</scope>
    <source>
        <strain evidence="3 4">8G7_MSG3316</strain>
    </source>
</reference>
<dbReference type="SUPFAM" id="SSF63411">
    <property type="entry name" value="LuxS/MPP-like metallohydrolase"/>
    <property type="match status" value="2"/>
</dbReference>
<dbReference type="Pfam" id="PF00675">
    <property type="entry name" value="Peptidase_M16"/>
    <property type="match status" value="1"/>
</dbReference>
<evidence type="ECO:0008006" key="5">
    <source>
        <dbReference type="Google" id="ProtNLM"/>
    </source>
</evidence>
<name>A0A242A286_9ENTE</name>
<dbReference type="InterPro" id="IPR050361">
    <property type="entry name" value="MPP/UQCRC_Complex"/>
</dbReference>
<dbReference type="OrthoDB" id="9811314at2"/>
<evidence type="ECO:0000259" key="2">
    <source>
        <dbReference type="Pfam" id="PF05193"/>
    </source>
</evidence>
<dbReference type="GO" id="GO:0046872">
    <property type="term" value="F:metal ion binding"/>
    <property type="evidence" value="ECO:0007669"/>
    <property type="project" value="InterPro"/>
</dbReference>
<dbReference type="EMBL" id="NGKU01000001">
    <property type="protein sequence ID" value="OTN75020.1"/>
    <property type="molecule type" value="Genomic_DNA"/>
</dbReference>
<dbReference type="InterPro" id="IPR007863">
    <property type="entry name" value="Peptidase_M16_C"/>
</dbReference>
<dbReference type="NCBIfam" id="NF047421">
    <property type="entry name" value="YfmH_fam"/>
    <property type="match status" value="1"/>
</dbReference>
<dbReference type="Proteomes" id="UP000195043">
    <property type="component" value="Unassembled WGS sequence"/>
</dbReference>
<feature type="domain" description="Peptidase M16 C-terminal" evidence="2">
    <location>
        <begin position="180"/>
        <end position="364"/>
    </location>
</feature>
<dbReference type="PANTHER" id="PTHR11851">
    <property type="entry name" value="METALLOPROTEASE"/>
    <property type="match status" value="1"/>
</dbReference>